<comment type="caution">
    <text evidence="1">The sequence shown here is derived from an EMBL/GenBank/DDBJ whole genome shotgun (WGS) entry which is preliminary data.</text>
</comment>
<dbReference type="AlphaFoldDB" id="A0A812Z554"/>
<gene>
    <name evidence="1" type="ORF">SNEC2469_LOCUS24030</name>
</gene>
<feature type="non-terminal residue" evidence="1">
    <location>
        <position position="1"/>
    </location>
</feature>
<protein>
    <submittedName>
        <fullName evidence="1">Uncharacterized protein</fullName>
    </submittedName>
</protein>
<name>A0A812Z554_9DINO</name>
<sequence>GSIMANVMPITRRAPAHVPAQNYSRTDIENLIAHLIDLLDDMDGDPDLECADRESIMTSFDPTRRRALGALAASPVALTLPAEAAPPMTPQERLEHYFEGMANAMADMAFGKWEVRVVSGNSAQGLCLRQIGNPQREAMHHLEMALRALEDWTPGRWRMNTNFDHAFALIIRNDGPLRADDVTGTTAYADWERSKISS</sequence>
<accession>A0A812Z554</accession>
<dbReference type="EMBL" id="CAJNJA010045660">
    <property type="protein sequence ID" value="CAE7811174.1"/>
    <property type="molecule type" value="Genomic_DNA"/>
</dbReference>
<reference evidence="1" key="1">
    <citation type="submission" date="2021-02" db="EMBL/GenBank/DDBJ databases">
        <authorList>
            <person name="Dougan E. K."/>
            <person name="Rhodes N."/>
            <person name="Thang M."/>
            <person name="Chan C."/>
        </authorList>
    </citation>
    <scope>NUCLEOTIDE SEQUENCE</scope>
</reference>
<keyword evidence="2" id="KW-1185">Reference proteome</keyword>
<dbReference type="Proteomes" id="UP000601435">
    <property type="component" value="Unassembled WGS sequence"/>
</dbReference>
<organism evidence="1 2">
    <name type="scientific">Symbiodinium necroappetens</name>
    <dbReference type="NCBI Taxonomy" id="1628268"/>
    <lineage>
        <taxon>Eukaryota</taxon>
        <taxon>Sar</taxon>
        <taxon>Alveolata</taxon>
        <taxon>Dinophyceae</taxon>
        <taxon>Suessiales</taxon>
        <taxon>Symbiodiniaceae</taxon>
        <taxon>Symbiodinium</taxon>
    </lineage>
</organism>
<evidence type="ECO:0000313" key="1">
    <source>
        <dbReference type="EMBL" id="CAE7811174.1"/>
    </source>
</evidence>
<evidence type="ECO:0000313" key="2">
    <source>
        <dbReference type="Proteomes" id="UP000601435"/>
    </source>
</evidence>
<proteinExistence type="predicted"/>